<accession>A0ABP9WV79</accession>
<dbReference type="EMBL" id="BAABRU010000003">
    <property type="protein sequence ID" value="GAA5527120.1"/>
    <property type="molecule type" value="Genomic_DNA"/>
</dbReference>
<dbReference type="Proteomes" id="UP001428290">
    <property type="component" value="Unassembled WGS sequence"/>
</dbReference>
<comment type="caution">
    <text evidence="1">The sequence shown here is derived from an EMBL/GenBank/DDBJ whole genome shotgun (WGS) entry which is preliminary data.</text>
</comment>
<gene>
    <name evidence="1" type="ORF">Hgul01_00902</name>
</gene>
<name>A0ABP9WV79_9CHLR</name>
<dbReference type="RefSeq" id="WP_345720756.1">
    <property type="nucleotide sequence ID" value="NZ_BAABRU010000003.1"/>
</dbReference>
<proteinExistence type="predicted"/>
<dbReference type="InterPro" id="IPR001387">
    <property type="entry name" value="Cro/C1-type_HTH"/>
</dbReference>
<organism evidence="1 2">
    <name type="scientific">Herpetosiphon gulosus</name>
    <dbReference type="NCBI Taxonomy" id="1973496"/>
    <lineage>
        <taxon>Bacteria</taxon>
        <taxon>Bacillati</taxon>
        <taxon>Chloroflexota</taxon>
        <taxon>Chloroflexia</taxon>
        <taxon>Herpetosiphonales</taxon>
        <taxon>Herpetosiphonaceae</taxon>
        <taxon>Herpetosiphon</taxon>
    </lineage>
</organism>
<evidence type="ECO:0000313" key="1">
    <source>
        <dbReference type="EMBL" id="GAA5527120.1"/>
    </source>
</evidence>
<dbReference type="CDD" id="cd00093">
    <property type="entry name" value="HTH_XRE"/>
    <property type="match status" value="1"/>
</dbReference>
<protein>
    <recommendedName>
        <fullName evidence="3">HTH cro/C1-type domain-containing protein</fullName>
    </recommendedName>
</protein>
<sequence length="342" mass="39261">MHSPNYTFADLLHIFFALRSNPDRIRTYDDLAQATGISRRSLAHWFAGDYAPRTPEPVERLGDMLGLTGFQIDLMLYAINPHWSRYNTPADQLQTAEVIRRVEQRLPDPTFSSNDLPSPSQIERTWPILFWDNFESNAHHWGLGNKDDDSGRVERSISNQCLELRLRNRFVSEMFIGADSQCFTPDRYYCSVYGRFVSEAGPDDGLALVFEEISDACHGLIRIRDRSGEFSVIQGFHGGDFWKIYLQRRPIHGYRTGQFNKIALLVENQQHSLFINDYHQASWELPRLPASRIDLGIIAGGQQQAEVHFKDFRVRVPADQRPFATLEALIGGTLANSTWRNQ</sequence>
<evidence type="ECO:0000313" key="2">
    <source>
        <dbReference type="Proteomes" id="UP001428290"/>
    </source>
</evidence>
<reference evidence="1 2" key="1">
    <citation type="submission" date="2024-02" db="EMBL/GenBank/DDBJ databases">
        <title>Herpetosiphon gulosus NBRC 112829.</title>
        <authorList>
            <person name="Ichikawa N."/>
            <person name="Katano-Makiyama Y."/>
            <person name="Hidaka K."/>
        </authorList>
    </citation>
    <scope>NUCLEOTIDE SEQUENCE [LARGE SCALE GENOMIC DNA]</scope>
    <source>
        <strain evidence="1 2">NBRC 112829</strain>
    </source>
</reference>
<keyword evidence="2" id="KW-1185">Reference proteome</keyword>
<evidence type="ECO:0008006" key="3">
    <source>
        <dbReference type="Google" id="ProtNLM"/>
    </source>
</evidence>